<accession>A0A075PMT4</accession>
<dbReference type="Proteomes" id="UP000255125">
    <property type="component" value="Unassembled WGS sequence"/>
</dbReference>
<feature type="region of interest" description="Disordered" evidence="1">
    <location>
        <begin position="42"/>
        <end position="64"/>
    </location>
</feature>
<dbReference type="KEGG" id="pfn:HZ99_21870"/>
<feature type="compositionally biased region" description="Basic and acidic residues" evidence="1">
    <location>
        <begin position="53"/>
        <end position="64"/>
    </location>
</feature>
<protein>
    <submittedName>
        <fullName evidence="2">Diguanylate cyclase/phosphodiesterase</fullName>
    </submittedName>
</protein>
<organism evidence="2 3">
    <name type="scientific">Pseudomonas fluorescens</name>
    <dbReference type="NCBI Taxonomy" id="294"/>
    <lineage>
        <taxon>Bacteria</taxon>
        <taxon>Pseudomonadati</taxon>
        <taxon>Pseudomonadota</taxon>
        <taxon>Gammaproteobacteria</taxon>
        <taxon>Pseudomonadales</taxon>
        <taxon>Pseudomonadaceae</taxon>
        <taxon>Pseudomonas</taxon>
    </lineage>
</organism>
<reference evidence="2 3" key="1">
    <citation type="submission" date="2018-06" db="EMBL/GenBank/DDBJ databases">
        <authorList>
            <consortium name="Pathogen Informatics"/>
            <person name="Doyle S."/>
        </authorList>
    </citation>
    <scope>NUCLEOTIDE SEQUENCE [LARGE SCALE GENOMIC DNA]</scope>
    <source>
        <strain evidence="2 3">NCTC10392</strain>
    </source>
</reference>
<proteinExistence type="predicted"/>
<evidence type="ECO:0000313" key="3">
    <source>
        <dbReference type="Proteomes" id="UP000255125"/>
    </source>
</evidence>
<sequence>MLAEDPVFKRMSLFDRDGNLVSSSHADEPQKLPAGWLSQLREHTGRSAPARRGGFDERGSDILS</sequence>
<name>A0A075PMT4_PSEFL</name>
<dbReference type="AlphaFoldDB" id="A0A075PMT4"/>
<evidence type="ECO:0000256" key="1">
    <source>
        <dbReference type="SAM" id="MobiDB-lite"/>
    </source>
</evidence>
<evidence type="ECO:0000313" key="2">
    <source>
        <dbReference type="EMBL" id="SUD30865.1"/>
    </source>
</evidence>
<gene>
    <name evidence="2" type="ORF">NCTC10392_02791</name>
</gene>
<dbReference type="EMBL" id="UGUS01000002">
    <property type="protein sequence ID" value="SUD30865.1"/>
    <property type="molecule type" value="Genomic_DNA"/>
</dbReference>